<comment type="caution">
    <text evidence="1">The sequence shown here is derived from an EMBL/GenBank/DDBJ whole genome shotgun (WGS) entry which is preliminary data.</text>
</comment>
<protein>
    <recommendedName>
        <fullName evidence="3">Beta-lactamase-inhibitor-like, PepSY-like</fullName>
    </recommendedName>
</protein>
<keyword evidence="2" id="KW-1185">Reference proteome</keyword>
<organism evidence="1 2">
    <name type="scientific">Moheibacter stercoris</name>
    <dbReference type="NCBI Taxonomy" id="1628251"/>
    <lineage>
        <taxon>Bacteria</taxon>
        <taxon>Pseudomonadati</taxon>
        <taxon>Bacteroidota</taxon>
        <taxon>Flavobacteriia</taxon>
        <taxon>Flavobacteriales</taxon>
        <taxon>Weeksellaceae</taxon>
        <taxon>Moheibacter</taxon>
    </lineage>
</organism>
<dbReference type="Proteomes" id="UP001549146">
    <property type="component" value="Unassembled WGS sequence"/>
</dbReference>
<sequence>MKINLKKIIPFIGILSFYWIFSCQDKKDESVESIEIEEAPELVVVEEKTDEGIFSEFESQPAMKNWLSYHQSKESPLNLSKFNLQEPQKLEIIPGNVKGNFEADFDKTYEPFLIYNPSKTMYLDIDSYNWEVGKDGFPMYNSDSEINLVNLADKTINRVAYYGPSYWVEDAFWVTDSIFALLENNDENQPSILIVNLKQNKISTYTYEDSLRNQTADRSYIKKRLSDKGIKVSP</sequence>
<accession>A0ABV2LS09</accession>
<dbReference type="PROSITE" id="PS51257">
    <property type="entry name" value="PROKAR_LIPOPROTEIN"/>
    <property type="match status" value="1"/>
</dbReference>
<reference evidence="1 2" key="1">
    <citation type="submission" date="2024-06" db="EMBL/GenBank/DDBJ databases">
        <title>Genomic Encyclopedia of Type Strains, Phase IV (KMG-IV): sequencing the most valuable type-strain genomes for metagenomic binning, comparative biology and taxonomic classification.</title>
        <authorList>
            <person name="Goeker M."/>
        </authorList>
    </citation>
    <scope>NUCLEOTIDE SEQUENCE [LARGE SCALE GENOMIC DNA]</scope>
    <source>
        <strain evidence="1 2">DSM 29388</strain>
    </source>
</reference>
<evidence type="ECO:0000313" key="2">
    <source>
        <dbReference type="Proteomes" id="UP001549146"/>
    </source>
</evidence>
<dbReference type="EMBL" id="JBEPMO010000004">
    <property type="protein sequence ID" value="MET3731370.1"/>
    <property type="molecule type" value="Genomic_DNA"/>
</dbReference>
<evidence type="ECO:0000313" key="1">
    <source>
        <dbReference type="EMBL" id="MET3731370.1"/>
    </source>
</evidence>
<evidence type="ECO:0008006" key="3">
    <source>
        <dbReference type="Google" id="ProtNLM"/>
    </source>
</evidence>
<dbReference type="RefSeq" id="WP_354507568.1">
    <property type="nucleotide sequence ID" value="NZ_JBEPMO010000004.1"/>
</dbReference>
<proteinExistence type="predicted"/>
<gene>
    <name evidence="1" type="ORF">ABID46_000939</name>
</gene>
<name>A0ABV2LS09_9FLAO</name>